<evidence type="ECO:0000256" key="4">
    <source>
        <dbReference type="ARBA" id="ARBA00022898"/>
    </source>
</evidence>
<dbReference type="Gene3D" id="3.40.640.10">
    <property type="entry name" value="Type I PLP-dependent aspartate aminotransferase-like (Major domain)"/>
    <property type="match status" value="1"/>
</dbReference>
<dbReference type="PANTHER" id="PTHR11999:SF70">
    <property type="entry name" value="MIP05841P"/>
    <property type="match status" value="1"/>
</dbReference>
<dbReference type="Pfam" id="PF00282">
    <property type="entry name" value="Pyridoxal_deC"/>
    <property type="match status" value="1"/>
</dbReference>
<dbReference type="Gene3D" id="3.90.1150.10">
    <property type="entry name" value="Aspartate Aminotransferase, domain 1"/>
    <property type="match status" value="1"/>
</dbReference>
<dbReference type="InterPro" id="IPR015424">
    <property type="entry name" value="PyrdxlP-dep_Trfase"/>
</dbReference>
<evidence type="ECO:0000313" key="9">
    <source>
        <dbReference type="Proteomes" id="UP000238164"/>
    </source>
</evidence>
<evidence type="ECO:0000313" key="8">
    <source>
        <dbReference type="EMBL" id="SPD86530.1"/>
    </source>
</evidence>
<dbReference type="GO" id="GO:0006520">
    <property type="term" value="P:amino acid metabolic process"/>
    <property type="evidence" value="ECO:0007669"/>
    <property type="project" value="InterPro"/>
</dbReference>
<sequence>MQADEFRAHGHRLIEWIIDYHSRVESLPVESTVAPGEIAALLPEHPGEPDGFEALFADLDRVVVPGLTNWQHPGFFAWFPANTTYPAILAELVSAGLGVQGMSWATSPAVTEVETRMMDWMIDLLGLPDAFRSTSEAGGGVIQGSASEATLTSILAARWRATEGAVNIDSDTTRLVAYATSQAHSSVEKGLRIAGIGTDHLRVVPHDENFAMRPDALADLIAADRAAGLVPFWVCATVGTTNSLAIDPVRAVAEVARAEGVWLHVDAAMAGIATLCPELRWLNEGVELADSYGTNPHKWMGITFDCNLFYTADRISLLGALSILPEYLRTAAAEAGAVIDYRDWQVPLGRRFRALKLWFTLRTDGVAPAQAMIRDHVAWTQQLAEWVADDDRFEVLAPHPLNLLCLALRDGDEATAALISAANATGQVLFTRTVLDGRVVLRFSIGARTTRMADVRDGWALLQRLAS</sequence>
<protein>
    <submittedName>
        <fullName evidence="8">Putative aromatic amino acid decarboxylase</fullName>
        <ecNumber evidence="8">4.1.1.28</ecNumber>
    </submittedName>
</protein>
<dbReference type="GO" id="GO:0030170">
    <property type="term" value="F:pyridoxal phosphate binding"/>
    <property type="evidence" value="ECO:0007669"/>
    <property type="project" value="InterPro"/>
</dbReference>
<comment type="cofactor">
    <cofactor evidence="1 6 7">
        <name>pyridoxal 5'-phosphate</name>
        <dbReference type="ChEBI" id="CHEBI:597326"/>
    </cofactor>
</comment>
<dbReference type="InterPro" id="IPR015421">
    <property type="entry name" value="PyrdxlP-dep_Trfase_major"/>
</dbReference>
<proteinExistence type="inferred from homology"/>
<keyword evidence="4 6" id="KW-0663">Pyridoxal phosphate</keyword>
<gene>
    <name evidence="8" type="ORF">MPLG2_1494</name>
</gene>
<dbReference type="RefSeq" id="WP_105185481.1">
    <property type="nucleotide sequence ID" value="NZ_BAAAGO010000033.1"/>
</dbReference>
<name>A0A2N9JG24_9ACTN</name>
<evidence type="ECO:0000256" key="2">
    <source>
        <dbReference type="ARBA" id="ARBA00009533"/>
    </source>
</evidence>
<dbReference type="InterPro" id="IPR002129">
    <property type="entry name" value="PyrdxlP-dep_de-COase"/>
</dbReference>
<dbReference type="PANTHER" id="PTHR11999">
    <property type="entry name" value="GROUP II PYRIDOXAL-5-PHOSPHATE DECARBOXYLASE"/>
    <property type="match status" value="1"/>
</dbReference>
<accession>A0A2N9JG24</accession>
<dbReference type="EC" id="4.1.1.28" evidence="8"/>
<dbReference type="SUPFAM" id="SSF53383">
    <property type="entry name" value="PLP-dependent transferases"/>
    <property type="match status" value="1"/>
</dbReference>
<evidence type="ECO:0000256" key="6">
    <source>
        <dbReference type="PIRSR" id="PIRSR602129-50"/>
    </source>
</evidence>
<dbReference type="Proteomes" id="UP000238164">
    <property type="component" value="Chromosome 1"/>
</dbReference>
<dbReference type="Gene3D" id="1.20.1340.10">
    <property type="entry name" value="dopa decarboxylase, N-terminal domain"/>
    <property type="match status" value="1"/>
</dbReference>
<evidence type="ECO:0000256" key="5">
    <source>
        <dbReference type="ARBA" id="ARBA00023239"/>
    </source>
</evidence>
<dbReference type="GO" id="GO:0019752">
    <property type="term" value="P:carboxylic acid metabolic process"/>
    <property type="evidence" value="ECO:0007669"/>
    <property type="project" value="InterPro"/>
</dbReference>
<keyword evidence="5 7" id="KW-0456">Lyase</keyword>
<dbReference type="PRINTS" id="PR00800">
    <property type="entry name" value="YHDCRBOXLASE"/>
</dbReference>
<dbReference type="OrthoDB" id="3335676at2"/>
<evidence type="ECO:0000256" key="3">
    <source>
        <dbReference type="ARBA" id="ARBA00022793"/>
    </source>
</evidence>
<dbReference type="EMBL" id="LT985188">
    <property type="protein sequence ID" value="SPD86530.1"/>
    <property type="molecule type" value="Genomic_DNA"/>
</dbReference>
<organism evidence="8 9">
    <name type="scientific">Micropruina glycogenica</name>
    <dbReference type="NCBI Taxonomy" id="75385"/>
    <lineage>
        <taxon>Bacteria</taxon>
        <taxon>Bacillati</taxon>
        <taxon>Actinomycetota</taxon>
        <taxon>Actinomycetes</taxon>
        <taxon>Propionibacteriales</taxon>
        <taxon>Nocardioidaceae</taxon>
        <taxon>Micropruina</taxon>
    </lineage>
</organism>
<reference evidence="8 9" key="1">
    <citation type="submission" date="2018-02" db="EMBL/GenBank/DDBJ databases">
        <authorList>
            <person name="Cohen D.B."/>
            <person name="Kent A.D."/>
        </authorList>
    </citation>
    <scope>NUCLEOTIDE SEQUENCE [LARGE SCALE GENOMIC DNA]</scope>
    <source>
        <strain evidence="8">1</strain>
    </source>
</reference>
<keyword evidence="3" id="KW-0210">Decarboxylase</keyword>
<dbReference type="GO" id="GO:0004058">
    <property type="term" value="F:aromatic-L-amino-acid decarboxylase activity"/>
    <property type="evidence" value="ECO:0007669"/>
    <property type="project" value="UniProtKB-EC"/>
</dbReference>
<dbReference type="KEGG" id="mgg:MPLG2_1494"/>
<evidence type="ECO:0000256" key="1">
    <source>
        <dbReference type="ARBA" id="ARBA00001933"/>
    </source>
</evidence>
<dbReference type="InterPro" id="IPR010977">
    <property type="entry name" value="Aromatic_deC"/>
</dbReference>
<comment type="similarity">
    <text evidence="2 7">Belongs to the group II decarboxylase family.</text>
</comment>
<feature type="modified residue" description="N6-(pyridoxal phosphate)lysine" evidence="6">
    <location>
        <position position="298"/>
    </location>
</feature>
<evidence type="ECO:0000256" key="7">
    <source>
        <dbReference type="RuleBase" id="RU000382"/>
    </source>
</evidence>
<dbReference type="InterPro" id="IPR015422">
    <property type="entry name" value="PyrdxlP-dep_Trfase_small"/>
</dbReference>
<keyword evidence="9" id="KW-1185">Reference proteome</keyword>
<dbReference type="GO" id="GO:0005737">
    <property type="term" value="C:cytoplasm"/>
    <property type="evidence" value="ECO:0007669"/>
    <property type="project" value="TreeGrafter"/>
</dbReference>
<dbReference type="AlphaFoldDB" id="A0A2N9JG24"/>